<comment type="caution">
    <text evidence="2">The sequence shown here is derived from an EMBL/GenBank/DDBJ whole genome shotgun (WGS) entry which is preliminary data.</text>
</comment>
<sequence>MICEEASAAIVALPHSESDAAHFVSKNGKTWYKNPPPSRRIRAHNVINYKQNKPRPSNKMVYDPLSIFRSLITEDIVRIIILATNHKANQVATTWNENNSTKPKQCKALTLKEFDSFMAIILYAGLTKSNSKPARELWNSSHAPIYKAALSHDRFVSITKFIRFENVNSRPQRLLTSKTAAIDDIWLMLQANLEAAYTPHSSVTVDGQLFPYHGRTHFTQYQLFPYHGRTHFTQYLPYKPAKYGIKVSHKL</sequence>
<evidence type="ECO:0000313" key="3">
    <source>
        <dbReference type="Proteomes" id="UP001458880"/>
    </source>
</evidence>
<name>A0AAW1L9Z1_POPJA</name>
<dbReference type="Proteomes" id="UP001458880">
    <property type="component" value="Unassembled WGS sequence"/>
</dbReference>
<dbReference type="EMBL" id="JASPKY010000142">
    <property type="protein sequence ID" value="KAK9730774.1"/>
    <property type="molecule type" value="Genomic_DNA"/>
</dbReference>
<reference evidence="2 3" key="1">
    <citation type="journal article" date="2024" name="BMC Genomics">
        <title>De novo assembly and annotation of Popillia japonica's genome with initial clues to its potential as an invasive pest.</title>
        <authorList>
            <person name="Cucini C."/>
            <person name="Boschi S."/>
            <person name="Funari R."/>
            <person name="Cardaioli E."/>
            <person name="Iannotti N."/>
            <person name="Marturano G."/>
            <person name="Paoli F."/>
            <person name="Bruttini M."/>
            <person name="Carapelli A."/>
            <person name="Frati F."/>
            <person name="Nardi F."/>
        </authorList>
    </citation>
    <scope>NUCLEOTIDE SEQUENCE [LARGE SCALE GENOMIC DNA]</scope>
    <source>
        <strain evidence="2">DMR45628</strain>
    </source>
</reference>
<gene>
    <name evidence="2" type="ORF">QE152_g14232</name>
</gene>
<organism evidence="2 3">
    <name type="scientific">Popillia japonica</name>
    <name type="common">Japanese beetle</name>
    <dbReference type="NCBI Taxonomy" id="7064"/>
    <lineage>
        <taxon>Eukaryota</taxon>
        <taxon>Metazoa</taxon>
        <taxon>Ecdysozoa</taxon>
        <taxon>Arthropoda</taxon>
        <taxon>Hexapoda</taxon>
        <taxon>Insecta</taxon>
        <taxon>Pterygota</taxon>
        <taxon>Neoptera</taxon>
        <taxon>Endopterygota</taxon>
        <taxon>Coleoptera</taxon>
        <taxon>Polyphaga</taxon>
        <taxon>Scarabaeiformia</taxon>
        <taxon>Scarabaeidae</taxon>
        <taxon>Rutelinae</taxon>
        <taxon>Popillia</taxon>
    </lineage>
</organism>
<dbReference type="Pfam" id="PF13843">
    <property type="entry name" value="DDE_Tnp_1_7"/>
    <property type="match status" value="1"/>
</dbReference>
<evidence type="ECO:0000259" key="1">
    <source>
        <dbReference type="Pfam" id="PF13843"/>
    </source>
</evidence>
<accession>A0AAW1L9Z1</accession>
<dbReference type="PANTHER" id="PTHR46599">
    <property type="entry name" value="PIGGYBAC TRANSPOSABLE ELEMENT-DERIVED PROTEIN 4"/>
    <property type="match status" value="1"/>
</dbReference>
<proteinExistence type="predicted"/>
<dbReference type="AlphaFoldDB" id="A0AAW1L9Z1"/>
<dbReference type="InterPro" id="IPR029526">
    <property type="entry name" value="PGBD"/>
</dbReference>
<protein>
    <submittedName>
        <fullName evidence="2">Transposase IS4</fullName>
    </submittedName>
</protein>
<feature type="domain" description="PiggyBac transposable element-derived protein" evidence="1">
    <location>
        <begin position="63"/>
        <end position="245"/>
    </location>
</feature>
<keyword evidence="3" id="KW-1185">Reference proteome</keyword>
<evidence type="ECO:0000313" key="2">
    <source>
        <dbReference type="EMBL" id="KAK9730774.1"/>
    </source>
</evidence>
<dbReference type="PANTHER" id="PTHR46599:SF6">
    <property type="entry name" value="DUAL SPECIFICITY PHOSPHATASE 26"/>
    <property type="match status" value="1"/>
</dbReference>